<evidence type="ECO:0008006" key="4">
    <source>
        <dbReference type="Google" id="ProtNLM"/>
    </source>
</evidence>
<keyword evidence="1" id="KW-1133">Transmembrane helix</keyword>
<name>A0A1N7LTU2_9PROT</name>
<dbReference type="Proteomes" id="UP000185678">
    <property type="component" value="Unassembled WGS sequence"/>
</dbReference>
<accession>A0A1N7LTU2</accession>
<keyword evidence="1" id="KW-0472">Membrane</keyword>
<gene>
    <name evidence="2" type="ORF">SAMN05421779_103552</name>
</gene>
<evidence type="ECO:0000313" key="2">
    <source>
        <dbReference type="EMBL" id="SIS77256.1"/>
    </source>
</evidence>
<sequence>MRSAVFSVSFLRTRGVPILLGALAGVVAVGVLALFGGGSANRPVVVATPAKPGDCRTFHKTIPDGDRQRVVQGTVCLQNDGSWTLVPSQRG</sequence>
<protein>
    <recommendedName>
        <fullName evidence="4">Surface antigen</fullName>
    </recommendedName>
</protein>
<feature type="transmembrane region" description="Helical" evidence="1">
    <location>
        <begin position="15"/>
        <end position="35"/>
    </location>
</feature>
<evidence type="ECO:0000313" key="3">
    <source>
        <dbReference type="Proteomes" id="UP000185678"/>
    </source>
</evidence>
<evidence type="ECO:0000256" key="1">
    <source>
        <dbReference type="SAM" id="Phobius"/>
    </source>
</evidence>
<proteinExistence type="predicted"/>
<dbReference type="STRING" id="80876.SAMN05421779_103552"/>
<organism evidence="2 3">
    <name type="scientific">Insolitispirillum peregrinum</name>
    <dbReference type="NCBI Taxonomy" id="80876"/>
    <lineage>
        <taxon>Bacteria</taxon>
        <taxon>Pseudomonadati</taxon>
        <taxon>Pseudomonadota</taxon>
        <taxon>Alphaproteobacteria</taxon>
        <taxon>Rhodospirillales</taxon>
        <taxon>Novispirillaceae</taxon>
        <taxon>Insolitispirillum</taxon>
    </lineage>
</organism>
<dbReference type="EMBL" id="FTOA01000003">
    <property type="protein sequence ID" value="SIS77256.1"/>
    <property type="molecule type" value="Genomic_DNA"/>
</dbReference>
<keyword evidence="3" id="KW-1185">Reference proteome</keyword>
<reference evidence="2 3" key="1">
    <citation type="submission" date="2017-01" db="EMBL/GenBank/DDBJ databases">
        <authorList>
            <person name="Mah S.A."/>
            <person name="Swanson W.J."/>
            <person name="Moy G.W."/>
            <person name="Vacquier V.D."/>
        </authorList>
    </citation>
    <scope>NUCLEOTIDE SEQUENCE [LARGE SCALE GENOMIC DNA]</scope>
    <source>
        <strain evidence="2 3">DSM 11589</strain>
    </source>
</reference>
<keyword evidence="1" id="KW-0812">Transmembrane</keyword>
<dbReference type="AlphaFoldDB" id="A0A1N7LTU2"/>